<reference evidence="1 2" key="1">
    <citation type="submission" date="2018-05" db="EMBL/GenBank/DDBJ databases">
        <title>Genomic Encyclopedia of Type Strains, Phase IV (KMG-IV): sequencing the most valuable type-strain genomes for metagenomic binning, comparative biology and taxonomic classification.</title>
        <authorList>
            <person name="Goeker M."/>
        </authorList>
    </citation>
    <scope>NUCLEOTIDE SEQUENCE [LARGE SCALE GENOMIC DNA]</scope>
    <source>
        <strain evidence="1 2">DSM 24995</strain>
    </source>
</reference>
<keyword evidence="2" id="KW-1185">Reference proteome</keyword>
<gene>
    <name evidence="1" type="ORF">DFR60_1287</name>
</gene>
<comment type="caution">
    <text evidence="1">The sequence shown here is derived from an EMBL/GenBank/DDBJ whole genome shotgun (WGS) entry which is preliminary data.</text>
</comment>
<dbReference type="RefSeq" id="WP_110326523.1">
    <property type="nucleotide sequence ID" value="NZ_QJKD01000028.1"/>
</dbReference>
<dbReference type="Proteomes" id="UP000248057">
    <property type="component" value="Unassembled WGS sequence"/>
</dbReference>
<protein>
    <submittedName>
        <fullName evidence="1">Uncharacterized protein</fullName>
    </submittedName>
</protein>
<proteinExistence type="predicted"/>
<dbReference type="GeneID" id="86064920"/>
<evidence type="ECO:0000313" key="1">
    <source>
        <dbReference type="EMBL" id="PXX44285.1"/>
    </source>
</evidence>
<dbReference type="EMBL" id="QJKD01000028">
    <property type="protein sequence ID" value="PXX44285.1"/>
    <property type="molecule type" value="Genomic_DNA"/>
</dbReference>
<accession>A0A2V3XX18</accession>
<sequence>MKWQECFQKYKYTELIDMDKDGERKTKLDFFCVEGKVPDELRQIYLSECGDELFLILRLSDVENMERFCNLWDNKILTFINFTPKQFREEIRKLQYNITQILLYEGAVEKKMEKSVSVSRKIFVKCNEDDELDDNDKMLLPFWFGDLESAEINKEERQKLENLLPSAEVLGFMYKKREKQRRQKTGENKYNFQENEWLAMEGWLKENVAERN</sequence>
<organism evidence="1 2">
    <name type="scientific">Hungatella effluvii</name>
    <dbReference type="NCBI Taxonomy" id="1096246"/>
    <lineage>
        <taxon>Bacteria</taxon>
        <taxon>Bacillati</taxon>
        <taxon>Bacillota</taxon>
        <taxon>Clostridia</taxon>
        <taxon>Lachnospirales</taxon>
        <taxon>Lachnospiraceae</taxon>
        <taxon>Hungatella</taxon>
    </lineage>
</organism>
<dbReference type="AlphaFoldDB" id="A0A2V3XX18"/>
<evidence type="ECO:0000313" key="2">
    <source>
        <dbReference type="Proteomes" id="UP000248057"/>
    </source>
</evidence>
<name>A0A2V3XX18_9FIRM</name>